<dbReference type="KEGG" id="mana:MAMMFC1_03118"/>
<keyword evidence="2" id="KW-1185">Reference proteome</keyword>
<sequence>MNIFENRSNFIGTFEPERTKNSVQNLFKLAKEIREKLSKQGYLLDSYLSYVLEAANNTLLYEAAEKGFEAGSELQNLCYAVMDGSGALEEHPFYQTVKQSFDLQQDTYQERTTIMSLHSVLLADAFMEYATQSYVREQEAMLNILDDVKLCELYKKIIFLVDENLMEQLNLALKERFFIVPVVAGFMQGLTNDLLYSLTYRDSETSRQIFQLIMDAMSIE</sequence>
<gene>
    <name evidence="1" type="ORF">MAMMFC1_03118</name>
</gene>
<proteinExistence type="predicted"/>
<organism evidence="1 2">
    <name type="scientific">Methylomusa anaerophila</name>
    <dbReference type="NCBI Taxonomy" id="1930071"/>
    <lineage>
        <taxon>Bacteria</taxon>
        <taxon>Bacillati</taxon>
        <taxon>Bacillota</taxon>
        <taxon>Negativicutes</taxon>
        <taxon>Selenomonadales</taxon>
        <taxon>Sporomusaceae</taxon>
        <taxon>Methylomusa</taxon>
    </lineage>
</organism>
<accession>A0A348AMX7</accession>
<evidence type="ECO:0000313" key="2">
    <source>
        <dbReference type="Proteomes" id="UP000276437"/>
    </source>
</evidence>
<evidence type="ECO:0000313" key="1">
    <source>
        <dbReference type="EMBL" id="BBB92425.1"/>
    </source>
</evidence>
<dbReference type="RefSeq" id="WP_126309297.1">
    <property type="nucleotide sequence ID" value="NZ_DAINIT010000002.1"/>
</dbReference>
<protein>
    <submittedName>
        <fullName evidence="1">Uncharacterized protein</fullName>
    </submittedName>
</protein>
<reference evidence="1 2" key="1">
    <citation type="journal article" date="2018" name="Int. J. Syst. Evol. Microbiol.">
        <title>Methylomusa anaerophila gen. nov., sp. nov., an anaerobic methanol-utilizing bacterium isolated from a microbial fuel cell.</title>
        <authorList>
            <person name="Amano N."/>
            <person name="Yamamuro A."/>
            <person name="Miyahara M."/>
            <person name="Kouzuma A."/>
            <person name="Abe T."/>
            <person name="Watanabe K."/>
        </authorList>
    </citation>
    <scope>NUCLEOTIDE SEQUENCE [LARGE SCALE GENOMIC DNA]</scope>
    <source>
        <strain evidence="1 2">MMFC1</strain>
    </source>
</reference>
<dbReference type="EMBL" id="AP018449">
    <property type="protein sequence ID" value="BBB92425.1"/>
    <property type="molecule type" value="Genomic_DNA"/>
</dbReference>
<dbReference type="AlphaFoldDB" id="A0A348AMX7"/>
<name>A0A348AMX7_9FIRM</name>
<dbReference type="Proteomes" id="UP000276437">
    <property type="component" value="Chromosome"/>
</dbReference>